<feature type="compositionally biased region" description="Low complexity" evidence="1">
    <location>
        <begin position="519"/>
        <end position="537"/>
    </location>
</feature>
<evidence type="ECO:0000313" key="3">
    <source>
        <dbReference type="Ensembl" id="ENSAOCP00000048215.1"/>
    </source>
</evidence>
<feature type="region of interest" description="Disordered" evidence="1">
    <location>
        <begin position="494"/>
        <end position="573"/>
    </location>
</feature>
<name>A0AAQ5Y9D6_AMPOC</name>
<evidence type="ECO:0000313" key="4">
    <source>
        <dbReference type="Proteomes" id="UP001501940"/>
    </source>
</evidence>
<accession>A0AAQ5Y9D6</accession>
<dbReference type="InterPro" id="IPR011993">
    <property type="entry name" value="PH-like_dom_sf"/>
</dbReference>
<feature type="compositionally biased region" description="Basic and acidic residues" evidence="1">
    <location>
        <begin position="303"/>
        <end position="319"/>
    </location>
</feature>
<dbReference type="PANTHER" id="PTHR15871">
    <property type="entry name" value="PH DOMAIN-CONTAINING PROTEIN"/>
    <property type="match status" value="1"/>
</dbReference>
<dbReference type="Gene3D" id="2.30.29.30">
    <property type="entry name" value="Pleckstrin-homology domain (PH domain)/Phosphotyrosine-binding domain (PTB)"/>
    <property type="match status" value="1"/>
</dbReference>
<feature type="region of interest" description="Disordered" evidence="1">
    <location>
        <begin position="213"/>
        <end position="460"/>
    </location>
</feature>
<dbReference type="Pfam" id="PF00169">
    <property type="entry name" value="PH"/>
    <property type="match status" value="1"/>
</dbReference>
<reference evidence="3" key="3">
    <citation type="submission" date="2025-09" db="UniProtKB">
        <authorList>
            <consortium name="Ensembl"/>
        </authorList>
    </citation>
    <scope>IDENTIFICATION</scope>
</reference>
<feature type="compositionally biased region" description="Acidic residues" evidence="1">
    <location>
        <begin position="266"/>
        <end position="276"/>
    </location>
</feature>
<dbReference type="AlphaFoldDB" id="A0AAQ5Y9D6"/>
<dbReference type="PANTHER" id="PTHR15871:SF2">
    <property type="entry name" value="PLECKSTRIN HOMOLOGY DOMAIN-CONTAINING FAMILY O MEMBER 2"/>
    <property type="match status" value="1"/>
</dbReference>
<dbReference type="PROSITE" id="PS50003">
    <property type="entry name" value="PH_DOMAIN"/>
    <property type="match status" value="1"/>
</dbReference>
<feature type="domain" description="PH" evidence="2">
    <location>
        <begin position="17"/>
        <end position="134"/>
    </location>
</feature>
<dbReference type="InterPro" id="IPR043448">
    <property type="entry name" value="PKHO1/2"/>
</dbReference>
<evidence type="ECO:0000259" key="2">
    <source>
        <dbReference type="PROSITE" id="PS50003"/>
    </source>
</evidence>
<dbReference type="SMART" id="SM00233">
    <property type="entry name" value="PH"/>
    <property type="match status" value="1"/>
</dbReference>
<feature type="compositionally biased region" description="Basic and acidic residues" evidence="1">
    <location>
        <begin position="538"/>
        <end position="558"/>
    </location>
</feature>
<sequence>MEDGVKEDSAQKKEPKFLGKAGWLKKAPGRLLASYKDRYIHVEKTEVVVYETEDLQNSLERLDLENYDTCHELKSPFKKKHRLILLRSPKSGNKDFSSECRVPAVKPEVHDVKFQAQTAEEKEAWIKALIDGINRAKNKVFDEVKVDESNNLEHVTRTRPKGNRNRRPPTRIHMKEVAVVSSEGILRLDLDLEGAIMPNGNHNANVDGTESLKEAVSAPESNTSKAAEKPFVPSAEEEVQGKVSPQKKVIKPPMPPSKEAKFSSAPEDEPDKDDDPETKVLKPPMPPSKEAKPCASPVEEVTEQEKPDKVPEMSSDARKKTGPPPMPPNKPSSNSSMSSLAEALQSRPNSHLPTPPSKENKPSPPAVEPVQQVLATSDENTEKKENSKKEINEETYEVEESIPNEALTHVRGDKPESPTTEGTVSEEESGETISSGINRAFDDDPEVPTEPLRTSHSPLLIPPEKLDELVQPGTSHIENCSIISLPTEGRDAIASDTSINSHQVEDELPKYEGPSVVVSLNDPPNDSLSLSPLLCHLSMEKKKKAEEKSVDSGQHSDDNSEGSGSEDTLAVSTAALRGSHAGLDVLDASEDDSHMSVISRPALVSTKPQVRPKVFPCGLEPPTSLKPSVKTRSASFGDLLSDSAVCIQVKQSSSAGAGIAGALNDDVLKLETEVALEMEKTSKLLSRVSQAQERGDGEGIPENLLAKAMEKLKTADHVLREVKKLKLANSSSNRKSW</sequence>
<dbReference type="SUPFAM" id="SSF50729">
    <property type="entry name" value="PH domain-like"/>
    <property type="match status" value="1"/>
</dbReference>
<feature type="compositionally biased region" description="Acidic residues" evidence="1">
    <location>
        <begin position="393"/>
        <end position="402"/>
    </location>
</feature>
<dbReference type="GO" id="GO:0071888">
    <property type="term" value="P:macrophage apoptotic process"/>
    <property type="evidence" value="ECO:0007669"/>
    <property type="project" value="TreeGrafter"/>
</dbReference>
<reference evidence="3" key="2">
    <citation type="submission" date="2025-08" db="UniProtKB">
        <authorList>
            <consortium name="Ensembl"/>
        </authorList>
    </citation>
    <scope>IDENTIFICATION</scope>
</reference>
<dbReference type="GeneTree" id="ENSGT00530000063760"/>
<feature type="compositionally biased region" description="Basic and acidic residues" evidence="1">
    <location>
        <begin position="380"/>
        <end position="392"/>
    </location>
</feature>
<dbReference type="InterPro" id="IPR001849">
    <property type="entry name" value="PH_domain"/>
</dbReference>
<evidence type="ECO:0000256" key="1">
    <source>
        <dbReference type="SAM" id="MobiDB-lite"/>
    </source>
</evidence>
<dbReference type="Proteomes" id="UP001501940">
    <property type="component" value="Chromosome 1"/>
</dbReference>
<dbReference type="Ensembl" id="ENSAOCT00000050068.1">
    <property type="protein sequence ID" value="ENSAOCP00000048215.1"/>
    <property type="gene ID" value="ENSAOCG00000030683.1"/>
</dbReference>
<proteinExistence type="predicted"/>
<keyword evidence="4" id="KW-1185">Reference proteome</keyword>
<protein>
    <recommendedName>
        <fullName evidence="2">PH domain-containing protein</fullName>
    </recommendedName>
</protein>
<organism evidence="3 4">
    <name type="scientific">Amphiprion ocellaris</name>
    <name type="common">Clown anemonefish</name>
    <dbReference type="NCBI Taxonomy" id="80972"/>
    <lineage>
        <taxon>Eukaryota</taxon>
        <taxon>Metazoa</taxon>
        <taxon>Chordata</taxon>
        <taxon>Craniata</taxon>
        <taxon>Vertebrata</taxon>
        <taxon>Euteleostomi</taxon>
        <taxon>Actinopterygii</taxon>
        <taxon>Neopterygii</taxon>
        <taxon>Teleostei</taxon>
        <taxon>Neoteleostei</taxon>
        <taxon>Acanthomorphata</taxon>
        <taxon>Ovalentaria</taxon>
        <taxon>Pomacentridae</taxon>
        <taxon>Amphiprion</taxon>
    </lineage>
</organism>
<reference evidence="3 4" key="1">
    <citation type="submission" date="2022-01" db="EMBL/GenBank/DDBJ databases">
        <title>A chromosome-scale genome assembly of the false clownfish, Amphiprion ocellaris.</title>
        <authorList>
            <person name="Ryu T."/>
        </authorList>
    </citation>
    <scope>NUCLEOTIDE SEQUENCE [LARGE SCALE GENOMIC DNA]</scope>
</reference>